<feature type="compositionally biased region" description="Basic residues" evidence="5">
    <location>
        <begin position="1618"/>
        <end position="1627"/>
    </location>
</feature>
<dbReference type="InterPro" id="IPR011583">
    <property type="entry name" value="Chitinase_II/V-like_cat"/>
</dbReference>
<keyword evidence="3 4" id="KW-0147">Chitin-binding</keyword>
<dbReference type="PROSITE" id="PS00026">
    <property type="entry name" value="CHIT_BIND_I_1"/>
    <property type="match status" value="1"/>
</dbReference>
<dbReference type="InterPro" id="IPR056073">
    <property type="entry name" value="DUF7656"/>
</dbReference>
<organism evidence="8 9">
    <name type="scientific">Podospora australis</name>
    <dbReference type="NCBI Taxonomy" id="1536484"/>
    <lineage>
        <taxon>Eukaryota</taxon>
        <taxon>Fungi</taxon>
        <taxon>Dikarya</taxon>
        <taxon>Ascomycota</taxon>
        <taxon>Pezizomycotina</taxon>
        <taxon>Sordariomycetes</taxon>
        <taxon>Sordariomycetidae</taxon>
        <taxon>Sordariales</taxon>
        <taxon>Podosporaceae</taxon>
        <taxon>Podospora</taxon>
    </lineage>
</organism>
<dbReference type="InterPro" id="IPR027417">
    <property type="entry name" value="P-loop_NTPase"/>
</dbReference>
<accession>A0AAN7AJQ7</accession>
<dbReference type="Pfam" id="PF26633">
    <property type="entry name" value="DUF8206"/>
    <property type="match status" value="1"/>
</dbReference>
<proteinExistence type="inferred from homology"/>
<dbReference type="Pfam" id="PF00704">
    <property type="entry name" value="Glyco_hydro_18"/>
    <property type="match status" value="1"/>
</dbReference>
<dbReference type="InterPro" id="IPR001223">
    <property type="entry name" value="Glyco_hydro18_cat"/>
</dbReference>
<comment type="caution">
    <text evidence="4">Lacks conserved residue(s) required for the propagation of feature annotation.</text>
</comment>
<dbReference type="GO" id="GO:0005975">
    <property type="term" value="P:carbohydrate metabolic process"/>
    <property type="evidence" value="ECO:0007669"/>
    <property type="project" value="InterPro"/>
</dbReference>
<evidence type="ECO:0000259" key="6">
    <source>
        <dbReference type="PROSITE" id="PS50941"/>
    </source>
</evidence>
<dbReference type="InterPro" id="IPR001002">
    <property type="entry name" value="Chitin-bd_1"/>
</dbReference>
<comment type="caution">
    <text evidence="8">The sequence shown here is derived from an EMBL/GenBank/DDBJ whole genome shotgun (WGS) entry which is preliminary data.</text>
</comment>
<evidence type="ECO:0000256" key="1">
    <source>
        <dbReference type="ARBA" id="ARBA00008682"/>
    </source>
</evidence>
<dbReference type="Gene3D" id="3.30.60.10">
    <property type="entry name" value="Endochitinase-like"/>
    <property type="match status" value="1"/>
</dbReference>
<dbReference type="SUPFAM" id="SSF54556">
    <property type="entry name" value="Chitinase insertion domain"/>
    <property type="match status" value="1"/>
</dbReference>
<evidence type="ECO:0000256" key="5">
    <source>
        <dbReference type="SAM" id="MobiDB-lite"/>
    </source>
</evidence>
<dbReference type="EMBL" id="MU864392">
    <property type="protein sequence ID" value="KAK4188110.1"/>
    <property type="molecule type" value="Genomic_DNA"/>
</dbReference>
<dbReference type="Pfam" id="PF24676">
    <property type="entry name" value="DUF7656"/>
    <property type="match status" value="1"/>
</dbReference>
<feature type="domain" description="Chitin-binding type-1" evidence="6">
    <location>
        <begin position="1"/>
        <end position="45"/>
    </location>
</feature>
<feature type="disulfide bond" evidence="4">
    <location>
        <begin position="18"/>
        <end position="32"/>
    </location>
</feature>
<dbReference type="Proteomes" id="UP001302126">
    <property type="component" value="Unassembled WGS sequence"/>
</dbReference>
<keyword evidence="4" id="KW-1015">Disulfide bond</keyword>
<evidence type="ECO:0000256" key="2">
    <source>
        <dbReference type="ARBA" id="ARBA00012729"/>
    </source>
</evidence>
<dbReference type="Gene3D" id="3.10.50.10">
    <property type="match status" value="1"/>
</dbReference>
<evidence type="ECO:0000259" key="7">
    <source>
        <dbReference type="PROSITE" id="PS51910"/>
    </source>
</evidence>
<dbReference type="PANTHER" id="PTHR32046:SF11">
    <property type="entry name" value="IMMUNE-ASSOCIATED NUCLEOTIDE-BINDING PROTEIN 10-LIKE"/>
    <property type="match status" value="1"/>
</dbReference>
<evidence type="ECO:0000256" key="3">
    <source>
        <dbReference type="ARBA" id="ARBA00022669"/>
    </source>
</evidence>
<evidence type="ECO:0000256" key="4">
    <source>
        <dbReference type="PROSITE-ProRule" id="PRU00261"/>
    </source>
</evidence>
<dbReference type="EC" id="3.2.1.14" evidence="2"/>
<reference evidence="8" key="2">
    <citation type="submission" date="2023-05" db="EMBL/GenBank/DDBJ databases">
        <authorList>
            <consortium name="Lawrence Berkeley National Laboratory"/>
            <person name="Steindorff A."/>
            <person name="Hensen N."/>
            <person name="Bonometti L."/>
            <person name="Westerberg I."/>
            <person name="Brannstrom I.O."/>
            <person name="Guillou S."/>
            <person name="Cros-Aarteil S."/>
            <person name="Calhoun S."/>
            <person name="Haridas S."/>
            <person name="Kuo A."/>
            <person name="Mondo S."/>
            <person name="Pangilinan J."/>
            <person name="Riley R."/>
            <person name="Labutti K."/>
            <person name="Andreopoulos B."/>
            <person name="Lipzen A."/>
            <person name="Chen C."/>
            <person name="Yanf M."/>
            <person name="Daum C."/>
            <person name="Ng V."/>
            <person name="Clum A."/>
            <person name="Ohm R."/>
            <person name="Martin F."/>
            <person name="Silar P."/>
            <person name="Natvig D."/>
            <person name="Lalanne C."/>
            <person name="Gautier V."/>
            <person name="Ament-Velasquez S.L."/>
            <person name="Kruys A."/>
            <person name="Hutchinson M.I."/>
            <person name="Powell A.J."/>
            <person name="Barry K."/>
            <person name="Miller A.N."/>
            <person name="Grigoriev I.V."/>
            <person name="Debuchy R."/>
            <person name="Gladieux P."/>
            <person name="Thoren M.H."/>
            <person name="Johannesson H."/>
        </authorList>
    </citation>
    <scope>NUCLEOTIDE SEQUENCE</scope>
    <source>
        <strain evidence="8">PSN309</strain>
    </source>
</reference>
<dbReference type="SMART" id="SM00270">
    <property type="entry name" value="ChtBD1"/>
    <property type="match status" value="1"/>
</dbReference>
<feature type="region of interest" description="Disordered" evidence="5">
    <location>
        <begin position="1599"/>
        <end position="1642"/>
    </location>
</feature>
<dbReference type="InterPro" id="IPR029070">
    <property type="entry name" value="Chitinase_insertion_sf"/>
</dbReference>
<sequence length="1659" mass="187033">MCGKNSAGGNQKCGLDLCCSASGWCGATSDYCSNGCQSGFGKCSVVKPPSCSPTGGSVNGRTIGYYQSWASDRKCQAVSPKQIKTAGYTHLFFSFASINPTSFQVEPARAADVAAMSEFTSLKTSKLQTWIAIGGGDFSLVDKTRTTWSDMTSTAARRATFINSLKAYMDKYGFQGVDLDWEYPGSPAHGGKPADTQNYVNLVKEMRASFGTKYGISVILASDYEYLRWYAPKAMEPYVDFFGFMSYDYHGSWEAPGGLMQAQSDIRDIEKSALPLWFNGLNPAKVNFGIALYGRGYTLSDRTCNRIFHCTWKAPNKPGPCTSDAGAMSLREIQDLIKQKSLSPVYIPESLVKRISWDDQLMVYDDDQTIAAKKQWANSQCFGGNFLHPIILPPKNQPRPDFQVLAMALASIDSYDFPKFTSRPDLGQNVPVGTLYDMRTDKFLTGSLFKEPPRIHYPSHQKDPELLRSTSRLTGAHPYTRKCAIARINTQLAGSILSGLVNVGDGSARVFNHRHTSTTEPTTTLHYEVHITRERLGPGLDLDHLVDLTAQASDAMPTHYAWRVHWGARCVVQVDDCEGWDEERLHNVLLGISNETLGEAASLRMYSDLSAKAPNSGPFKVSLEDAQRHLRDFLKNAKKLNGGKGIPIYYDIAPIDDNWYPSIQQYKSPILTQCPDKPTLDQLLGLRDTMCTAFERLQSLATLYENHTTLIPRQHVDEVYSRLEEMEIVMDDGMDQLRETIVAVRSGTAAHEDLHNILHEIRAKISSFDSCSEATYGEKISFVEKMVRDGVVYQGFTPATLEQLHEDVYTLHFSNDHLDSDSSDSGLWAQTVCYFQQLLQDTTKPKTMILLDLDAHYDEGEKRPRISHSRQHRVVTEDLLRDEKIKASKPVLCYRISAVDSGQSDKEKPIQRRPVRLPCPNKGCDHSNPRDWVCNTCESIVEHGHVDDRLYCDCGGSSYRKWQFQCDHTAQGPIHISINENTLREQLMALPPIQEFNILILGETGVGKSTWINAFANYLTFDSLEDGIKARDLRWIIPCSFNTQTIDADGRFEQKEIRIGKSDTEIDGTSGQSATQKTSAYTILIGDYRVRLIDTPGIGDTRGINQDNRNMEDILQILTNYNQLHGILILLKPNSARLTVMFRFCINELLTQLDKSAANNIIFGFTNTRGANYRPGDTHMPLQTLLKEYDNVEIELRRQNVFCFDSESFRYLAAKKQGVDMGQEQDNIHSWNHSVEECRRLIQHIKSLAPHNVRNTLSLNESRNMICMLTEPMAKISQSINASIAINQDEIEMLQSTELSLEESKKALNVQRISLVSYLLDYPRTVCAHTDCVSIRNDIEGCDESVIVYKQVCHERCYLENIVIRNHKGHEGLVSCGAIDRTTGFCRHCSHSYMDHMHIYYDYRSEMRSFIDTAVSEKMKRSQDAAQVQREAIRSRRQRIMEMQQEHDAIQSAAVQFGFFLKENAFVPYNDATLEYIDHLIDQEKIKISHGGSAKGLEGLRNSKAKYTQQVETLRIALANGSSSAKVLDTAGIQDLFKDLFHLQHFGAEMKEIFDNNQKFAERTFREKTYSISVGGYWHHNHTGGPSSKRTGGTRSLIRKSHARQQAHDGGRVPFRPPTHKMKHKHSVTPSETESQDHEKGSESWALGVFRAAKRKLGF</sequence>
<name>A0AAN7AJQ7_9PEZI</name>
<gene>
    <name evidence="8" type="ORF">QBC35DRAFT_473857</name>
</gene>
<dbReference type="GO" id="GO:0008061">
    <property type="term" value="F:chitin binding"/>
    <property type="evidence" value="ECO:0007669"/>
    <property type="project" value="UniProtKB-UniRule"/>
</dbReference>
<dbReference type="SUPFAM" id="SSF52540">
    <property type="entry name" value="P-loop containing nucleoside triphosphate hydrolases"/>
    <property type="match status" value="1"/>
</dbReference>
<dbReference type="SUPFAM" id="SSF51445">
    <property type="entry name" value="(Trans)glycosidases"/>
    <property type="match status" value="1"/>
</dbReference>
<dbReference type="SMART" id="SM00636">
    <property type="entry name" value="Glyco_18"/>
    <property type="match status" value="1"/>
</dbReference>
<dbReference type="InterPro" id="IPR056072">
    <property type="entry name" value="SNTX_MACPF/CDC-like_dom"/>
</dbReference>
<dbReference type="InterPro" id="IPR036861">
    <property type="entry name" value="Endochitinase-like_sf"/>
</dbReference>
<keyword evidence="9" id="KW-1185">Reference proteome</keyword>
<dbReference type="PANTHER" id="PTHR32046">
    <property type="entry name" value="G DOMAIN-CONTAINING PROTEIN"/>
    <property type="match status" value="1"/>
</dbReference>
<dbReference type="InterPro" id="IPR018371">
    <property type="entry name" value="Chitin-binding_1_CS"/>
</dbReference>
<evidence type="ECO:0000313" key="8">
    <source>
        <dbReference type="EMBL" id="KAK4188110.1"/>
    </source>
</evidence>
<feature type="domain" description="GH18" evidence="7">
    <location>
        <begin position="60"/>
        <end position="412"/>
    </location>
</feature>
<dbReference type="SUPFAM" id="SSF57016">
    <property type="entry name" value="Plant lectins/antimicrobial peptides"/>
    <property type="match status" value="1"/>
</dbReference>
<dbReference type="CDD" id="cd11618">
    <property type="entry name" value="ChtBD1_1"/>
    <property type="match status" value="1"/>
</dbReference>
<dbReference type="Gene3D" id="3.20.20.80">
    <property type="entry name" value="Glycosidases"/>
    <property type="match status" value="1"/>
</dbReference>
<feature type="disulfide bond" evidence="4">
    <location>
        <begin position="13"/>
        <end position="25"/>
    </location>
</feature>
<dbReference type="PROSITE" id="PS50941">
    <property type="entry name" value="CHIT_BIND_I_2"/>
    <property type="match status" value="1"/>
</dbReference>
<dbReference type="GO" id="GO:0008843">
    <property type="term" value="F:endochitinase activity"/>
    <property type="evidence" value="ECO:0007669"/>
    <property type="project" value="UniProtKB-EC"/>
</dbReference>
<dbReference type="Gene3D" id="3.40.50.300">
    <property type="entry name" value="P-loop containing nucleotide triphosphate hydrolases"/>
    <property type="match status" value="1"/>
</dbReference>
<dbReference type="Pfam" id="PF00187">
    <property type="entry name" value="Chitin_bind_1"/>
    <property type="match status" value="1"/>
</dbReference>
<evidence type="ECO:0000313" key="9">
    <source>
        <dbReference type="Proteomes" id="UP001302126"/>
    </source>
</evidence>
<dbReference type="InterPro" id="IPR058519">
    <property type="entry name" value="DUF8206"/>
</dbReference>
<protein>
    <recommendedName>
        <fullName evidence="2">chitinase</fullName>
        <ecNumber evidence="2">3.2.1.14</ecNumber>
    </recommendedName>
</protein>
<dbReference type="InterPro" id="IPR017853">
    <property type="entry name" value="GH"/>
</dbReference>
<comment type="similarity">
    <text evidence="1">Belongs to the glycosyl hydrolase 18 family. Chitinase class V subfamily.</text>
</comment>
<dbReference type="Pfam" id="PF24674">
    <property type="entry name" value="MACPF_SNTX"/>
    <property type="match status" value="1"/>
</dbReference>
<reference evidence="8" key="1">
    <citation type="journal article" date="2023" name="Mol. Phylogenet. Evol.">
        <title>Genome-scale phylogeny and comparative genomics of the fungal order Sordariales.</title>
        <authorList>
            <person name="Hensen N."/>
            <person name="Bonometti L."/>
            <person name="Westerberg I."/>
            <person name="Brannstrom I.O."/>
            <person name="Guillou S."/>
            <person name="Cros-Aarteil S."/>
            <person name="Calhoun S."/>
            <person name="Haridas S."/>
            <person name="Kuo A."/>
            <person name="Mondo S."/>
            <person name="Pangilinan J."/>
            <person name="Riley R."/>
            <person name="LaButti K."/>
            <person name="Andreopoulos B."/>
            <person name="Lipzen A."/>
            <person name="Chen C."/>
            <person name="Yan M."/>
            <person name="Daum C."/>
            <person name="Ng V."/>
            <person name="Clum A."/>
            <person name="Steindorff A."/>
            <person name="Ohm R.A."/>
            <person name="Martin F."/>
            <person name="Silar P."/>
            <person name="Natvig D.O."/>
            <person name="Lalanne C."/>
            <person name="Gautier V."/>
            <person name="Ament-Velasquez S.L."/>
            <person name="Kruys A."/>
            <person name="Hutchinson M.I."/>
            <person name="Powell A.J."/>
            <person name="Barry K."/>
            <person name="Miller A.N."/>
            <person name="Grigoriev I.V."/>
            <person name="Debuchy R."/>
            <person name="Gladieux P."/>
            <person name="Hiltunen Thoren M."/>
            <person name="Johannesson H."/>
        </authorList>
    </citation>
    <scope>NUCLEOTIDE SEQUENCE</scope>
    <source>
        <strain evidence="8">PSN309</strain>
    </source>
</reference>
<dbReference type="PROSITE" id="PS51910">
    <property type="entry name" value="GH18_2"/>
    <property type="match status" value="1"/>
</dbReference>